<dbReference type="EMBL" id="JBBWWR010000002">
    <property type="protein sequence ID" value="KAK8970043.1"/>
    <property type="molecule type" value="Genomic_DNA"/>
</dbReference>
<evidence type="ECO:0008006" key="4">
    <source>
        <dbReference type="Google" id="ProtNLM"/>
    </source>
</evidence>
<dbReference type="Pfam" id="PF02493">
    <property type="entry name" value="MORN"/>
    <property type="match status" value="2"/>
</dbReference>
<keyword evidence="3" id="KW-1185">Reference proteome</keyword>
<accession>A0ABR2N3J7</accession>
<evidence type="ECO:0000313" key="3">
    <source>
        <dbReference type="Proteomes" id="UP001412067"/>
    </source>
</evidence>
<comment type="caution">
    <text evidence="2">The sequence shown here is derived from an EMBL/GenBank/DDBJ whole genome shotgun (WGS) entry which is preliminary data.</text>
</comment>
<dbReference type="InterPro" id="IPR003409">
    <property type="entry name" value="MORN"/>
</dbReference>
<evidence type="ECO:0000313" key="2">
    <source>
        <dbReference type="EMBL" id="KAK8970043.1"/>
    </source>
</evidence>
<dbReference type="Gene3D" id="2.20.110.10">
    <property type="entry name" value="Histone H3 K4-specific methyltransferase SET7/9 N-terminal domain"/>
    <property type="match status" value="1"/>
</dbReference>
<dbReference type="SUPFAM" id="SSF82185">
    <property type="entry name" value="Histone H3 K4-specific methyltransferase SET7/9 N-terminal domain"/>
    <property type="match status" value="1"/>
</dbReference>
<reference evidence="2 3" key="1">
    <citation type="journal article" date="2022" name="Nat. Plants">
        <title>Genomes of leafy and leafless Platanthera orchids illuminate the evolution of mycoheterotrophy.</title>
        <authorList>
            <person name="Li M.H."/>
            <person name="Liu K.W."/>
            <person name="Li Z."/>
            <person name="Lu H.C."/>
            <person name="Ye Q.L."/>
            <person name="Zhang D."/>
            <person name="Wang J.Y."/>
            <person name="Li Y.F."/>
            <person name="Zhong Z.M."/>
            <person name="Liu X."/>
            <person name="Yu X."/>
            <person name="Liu D.K."/>
            <person name="Tu X.D."/>
            <person name="Liu B."/>
            <person name="Hao Y."/>
            <person name="Liao X.Y."/>
            <person name="Jiang Y.T."/>
            <person name="Sun W.H."/>
            <person name="Chen J."/>
            <person name="Chen Y.Q."/>
            <person name="Ai Y."/>
            <person name="Zhai J.W."/>
            <person name="Wu S.S."/>
            <person name="Zhou Z."/>
            <person name="Hsiao Y.Y."/>
            <person name="Wu W.L."/>
            <person name="Chen Y.Y."/>
            <person name="Lin Y.F."/>
            <person name="Hsu J.L."/>
            <person name="Li C.Y."/>
            <person name="Wang Z.W."/>
            <person name="Zhao X."/>
            <person name="Zhong W.Y."/>
            <person name="Ma X.K."/>
            <person name="Ma L."/>
            <person name="Huang J."/>
            <person name="Chen G.Z."/>
            <person name="Huang M.Z."/>
            <person name="Huang L."/>
            <person name="Peng D.H."/>
            <person name="Luo Y.B."/>
            <person name="Zou S.Q."/>
            <person name="Chen S.P."/>
            <person name="Lan S."/>
            <person name="Tsai W.C."/>
            <person name="Van de Peer Y."/>
            <person name="Liu Z.J."/>
        </authorList>
    </citation>
    <scope>NUCLEOTIDE SEQUENCE [LARGE SCALE GENOMIC DNA]</scope>
    <source>
        <strain evidence="2">Lor288</strain>
    </source>
</reference>
<organism evidence="2 3">
    <name type="scientific">Platanthera guangdongensis</name>
    <dbReference type="NCBI Taxonomy" id="2320717"/>
    <lineage>
        <taxon>Eukaryota</taxon>
        <taxon>Viridiplantae</taxon>
        <taxon>Streptophyta</taxon>
        <taxon>Embryophyta</taxon>
        <taxon>Tracheophyta</taxon>
        <taxon>Spermatophyta</taxon>
        <taxon>Magnoliopsida</taxon>
        <taxon>Liliopsida</taxon>
        <taxon>Asparagales</taxon>
        <taxon>Orchidaceae</taxon>
        <taxon>Orchidoideae</taxon>
        <taxon>Orchideae</taxon>
        <taxon>Orchidinae</taxon>
        <taxon>Platanthera</taxon>
    </lineage>
</organism>
<proteinExistence type="predicted"/>
<keyword evidence="1" id="KW-0677">Repeat</keyword>
<name>A0ABR2N3J7_9ASPA</name>
<evidence type="ECO:0000256" key="1">
    <source>
        <dbReference type="ARBA" id="ARBA00022737"/>
    </source>
</evidence>
<gene>
    <name evidence="2" type="ORF">KSP40_PGU019384</name>
</gene>
<dbReference type="Proteomes" id="UP001412067">
    <property type="component" value="Unassembled WGS sequence"/>
</dbReference>
<dbReference type="SMART" id="SM00698">
    <property type="entry name" value="MORN"/>
    <property type="match status" value="2"/>
</dbReference>
<sequence length="51" mass="5552">MYEGEWRRGKDAGKGKFSWTSGATFEGEFKGGRMEGFDTFIGADGDAYCGS</sequence>
<protein>
    <recommendedName>
        <fullName evidence="4">MORN repeat-containing protein</fullName>
    </recommendedName>
</protein>